<dbReference type="Proteomes" id="UP001317705">
    <property type="component" value="Chromosome"/>
</dbReference>
<protein>
    <submittedName>
        <fullName evidence="1">Type II secretion system protein GspL</fullName>
    </submittedName>
</protein>
<dbReference type="RefSeq" id="WP_282000864.1">
    <property type="nucleotide sequence ID" value="NZ_AP027151.1"/>
</dbReference>
<dbReference type="NCBIfam" id="TIGR01709">
    <property type="entry name" value="typeII_sec_gspL"/>
    <property type="match status" value="1"/>
</dbReference>
<proteinExistence type="predicted"/>
<dbReference type="Gene3D" id="3.30.420.380">
    <property type="match status" value="1"/>
</dbReference>
<dbReference type="InterPro" id="IPR007812">
    <property type="entry name" value="T2SS_protein-GspL"/>
</dbReference>
<sequence>MTYLIIERTATAIAVSRFLRQRGELVFQGEENREVATDSELPDLLGELVPPAAADARVIWALPFSQLFSRELDMELRDRRKLREILPIELRGETALESDELVFDGLPLASDAVLALWGRKHDLATAIRIGTEAGAEPEAVTASPLHWQLLLPDADRTGTVALCDGTALAVYRDGEPLFFRPLPGGVDEIDRTLASLEIGKGITIDRLYLHGALAPSDMPAAGTTPIAPLPLTGALAAAFGDDEATARRRAGAWALAEALHADTIISFRSGDLAYTKGRERLKRQLRLPAILALLLLVLLAADSGLRYTLVKRDLASLNASIGAIYHELFPTRKKSVDEVAELRAEIRKLGAASARSAVLDTMKKLAEAKGNDISGLYEVEIDGSQLRVKGDARSAQAVSDFKNRLAGFVSGTELGPITSKPDGSVTFSIRGSIKEAGQ</sequence>
<evidence type="ECO:0000313" key="2">
    <source>
        <dbReference type="Proteomes" id="UP001317705"/>
    </source>
</evidence>
<keyword evidence="2" id="KW-1185">Reference proteome</keyword>
<organism evidence="1 2">
    <name type="scientific">Geotalea uraniireducens</name>
    <dbReference type="NCBI Taxonomy" id="351604"/>
    <lineage>
        <taxon>Bacteria</taxon>
        <taxon>Pseudomonadati</taxon>
        <taxon>Thermodesulfobacteriota</taxon>
        <taxon>Desulfuromonadia</taxon>
        <taxon>Geobacterales</taxon>
        <taxon>Geobacteraceae</taxon>
        <taxon>Geotalea</taxon>
    </lineage>
</organism>
<dbReference type="EMBL" id="AP027151">
    <property type="protein sequence ID" value="BDV44775.1"/>
    <property type="molecule type" value="Genomic_DNA"/>
</dbReference>
<gene>
    <name evidence="1" type="primary">gspL</name>
    <name evidence="1" type="ORF">GURASL_36980</name>
</gene>
<evidence type="ECO:0000313" key="1">
    <source>
        <dbReference type="EMBL" id="BDV44775.1"/>
    </source>
</evidence>
<name>A0ABM8EQ78_9BACT</name>
<dbReference type="SUPFAM" id="SSF53067">
    <property type="entry name" value="Actin-like ATPase domain"/>
    <property type="match status" value="1"/>
</dbReference>
<dbReference type="InterPro" id="IPR043129">
    <property type="entry name" value="ATPase_NBD"/>
</dbReference>
<accession>A0ABM8EQ78</accession>
<reference evidence="1 2" key="1">
    <citation type="submission" date="2022-12" db="EMBL/GenBank/DDBJ databases">
        <title>Polyphasic characterization of Geotalea uranireducens NIT-SL11 newly isolated from a complex of sewage sludge and microbially reduced graphene oxide.</title>
        <authorList>
            <person name="Xie L."/>
            <person name="Yoshida N."/>
            <person name="Meng L."/>
        </authorList>
    </citation>
    <scope>NUCLEOTIDE SEQUENCE [LARGE SCALE GENOMIC DNA]</scope>
    <source>
        <strain evidence="1 2">NIT-SL11</strain>
    </source>
</reference>